<dbReference type="Gene3D" id="3.40.50.10330">
    <property type="entry name" value="Probable inorganic polyphosphate/atp-NAD kinase, domain 1"/>
    <property type="match status" value="1"/>
</dbReference>
<keyword evidence="3" id="KW-0808">Transferase</keyword>
<gene>
    <name evidence="3" type="ORF">QUV91_02685</name>
</gene>
<evidence type="ECO:0000259" key="2">
    <source>
        <dbReference type="PROSITE" id="PS50146"/>
    </source>
</evidence>
<reference evidence="4" key="1">
    <citation type="submission" date="2023-06" db="EMBL/GenBank/DDBJ databases">
        <title>Identification and characterization of horizontal gene transfer across gut microbiota members of farm animals based on homology search.</title>
        <authorList>
            <person name="Zeman M."/>
            <person name="Kubasova T."/>
            <person name="Jahodarova E."/>
            <person name="Nykrynova M."/>
            <person name="Rychlik I."/>
        </authorList>
    </citation>
    <scope>NUCLEOTIDE SEQUENCE [LARGE SCALE GENOMIC DNA]</scope>
    <source>
        <strain evidence="4">ET81</strain>
    </source>
</reference>
<keyword evidence="4" id="KW-1185">Reference proteome</keyword>
<evidence type="ECO:0000313" key="3">
    <source>
        <dbReference type="EMBL" id="MDM8075956.1"/>
    </source>
</evidence>
<dbReference type="PROSITE" id="PS50146">
    <property type="entry name" value="DAGK"/>
    <property type="match status" value="1"/>
</dbReference>
<reference evidence="3 4" key="2">
    <citation type="submission" date="2023-06" db="EMBL/GenBank/DDBJ databases">
        <authorList>
            <person name="Zeman M."/>
            <person name="Kubasova T."/>
            <person name="Jahodarova E."/>
            <person name="Nykrynova M."/>
            <person name="Rychlik I."/>
        </authorList>
    </citation>
    <scope>NUCLEOTIDE SEQUENCE [LARGE SCALE GENOMIC DNA]</scope>
    <source>
        <strain evidence="3 4">ET81</strain>
    </source>
</reference>
<dbReference type="GO" id="GO:0016301">
    <property type="term" value="F:kinase activity"/>
    <property type="evidence" value="ECO:0007669"/>
    <property type="project" value="UniProtKB-KW"/>
</dbReference>
<dbReference type="Gene3D" id="2.60.200.40">
    <property type="match status" value="1"/>
</dbReference>
<organism evidence="3 4">
    <name type="scientific">Actinomyces viscosus</name>
    <dbReference type="NCBI Taxonomy" id="1656"/>
    <lineage>
        <taxon>Bacteria</taxon>
        <taxon>Bacillati</taxon>
        <taxon>Actinomycetota</taxon>
        <taxon>Actinomycetes</taxon>
        <taxon>Actinomycetales</taxon>
        <taxon>Actinomycetaceae</taxon>
        <taxon>Actinomyces</taxon>
    </lineage>
</organism>
<accession>A0ABT7TVU3</accession>
<dbReference type="InterPro" id="IPR004363">
    <property type="entry name" value="Methylgl_synth"/>
</dbReference>
<dbReference type="InterPro" id="IPR001206">
    <property type="entry name" value="Diacylglycerol_kinase_cat_dom"/>
</dbReference>
<dbReference type="InterPro" id="IPR017438">
    <property type="entry name" value="ATP-NAD_kinase_N"/>
</dbReference>
<sequence length="406" mass="41527">MTGGTDGGTRATTRTGRPLACVVVNPSKPRATAAVRSLLEDELHEAGYAGPVWLETSVSEPGTMQARLALAAGASLVVAAGGDGTVRSVAAGLAGTGAQMGIVPLGTANLAARNLGVPVGDARAAARVVAHGVDLPADLAWVRTEPWSDPGALPDPTPPGDPRGRADSAALTGRAAAAPPDSPPAAADPANPADSRQLSAEAARAVRTIQRATRRPHQWTRPTLGDEHACMVVAGIGFDAGLVASTRPALKARVGWGAYALAAMENLSSPRMDLVLSLLDEAGARRVERLRARNLLVANGGRLPAGITLLPQARTDDGLLDVAAIDTVAGLAGWSSLARQVLPPYAAHYSESGRSLGRVVLRRGGEVAVQLSAPALVEVDGDLLAPTQSMRVRIDPGALLIRRPAA</sequence>
<dbReference type="SUPFAM" id="SSF111331">
    <property type="entry name" value="NAD kinase/diacylglycerol kinase-like"/>
    <property type="match status" value="1"/>
</dbReference>
<evidence type="ECO:0000256" key="1">
    <source>
        <dbReference type="SAM" id="MobiDB-lite"/>
    </source>
</evidence>
<keyword evidence="3" id="KW-0418">Kinase</keyword>
<dbReference type="PANTHER" id="PTHR30492:SF0">
    <property type="entry name" value="METHYLGLYOXAL SYNTHASE"/>
    <property type="match status" value="1"/>
</dbReference>
<dbReference type="EMBL" id="JAUDBR010000003">
    <property type="protein sequence ID" value="MDM8075956.1"/>
    <property type="molecule type" value="Genomic_DNA"/>
</dbReference>
<dbReference type="Pfam" id="PF19279">
    <property type="entry name" value="YegS_C"/>
    <property type="match status" value="1"/>
</dbReference>
<protein>
    <submittedName>
        <fullName evidence="3">Diacylglycerol kinase family protein</fullName>
    </submittedName>
</protein>
<feature type="compositionally biased region" description="Low complexity" evidence="1">
    <location>
        <begin position="167"/>
        <end position="194"/>
    </location>
</feature>
<dbReference type="PANTHER" id="PTHR30492">
    <property type="entry name" value="METHYLGLYOXAL SYNTHASE"/>
    <property type="match status" value="1"/>
</dbReference>
<dbReference type="InterPro" id="IPR045540">
    <property type="entry name" value="YegS/DAGK_C"/>
</dbReference>
<evidence type="ECO:0000313" key="4">
    <source>
        <dbReference type="Proteomes" id="UP001529257"/>
    </source>
</evidence>
<dbReference type="RefSeq" id="WP_289594985.1">
    <property type="nucleotide sequence ID" value="NZ_JAUDBR010000003.1"/>
</dbReference>
<feature type="region of interest" description="Disordered" evidence="1">
    <location>
        <begin position="146"/>
        <end position="202"/>
    </location>
</feature>
<dbReference type="Proteomes" id="UP001529257">
    <property type="component" value="Unassembled WGS sequence"/>
</dbReference>
<comment type="caution">
    <text evidence="3">The sequence shown here is derived from an EMBL/GenBank/DDBJ whole genome shotgun (WGS) entry which is preliminary data.</text>
</comment>
<feature type="domain" description="DAGKc" evidence="2">
    <location>
        <begin position="15"/>
        <end position="146"/>
    </location>
</feature>
<dbReference type="Pfam" id="PF00781">
    <property type="entry name" value="DAGK_cat"/>
    <property type="match status" value="1"/>
</dbReference>
<name>A0ABT7TVU3_ACTVI</name>
<dbReference type="InterPro" id="IPR016064">
    <property type="entry name" value="NAD/diacylglycerol_kinase_sf"/>
</dbReference>
<proteinExistence type="predicted"/>